<evidence type="ECO:0000256" key="6">
    <source>
        <dbReference type="PIRSR" id="PIRSR600200-1"/>
    </source>
</evidence>
<evidence type="ECO:0000259" key="7">
    <source>
        <dbReference type="Pfam" id="PF01345"/>
    </source>
</evidence>
<accession>A0A9D5KAW1</accession>
<dbReference type="InterPro" id="IPR000200">
    <property type="entry name" value="Peptidase_C10"/>
</dbReference>
<protein>
    <recommendedName>
        <fullName evidence="12">T9SS type A sorting domain-containing protein</fullName>
    </recommendedName>
</protein>
<dbReference type="Pfam" id="PF01640">
    <property type="entry name" value="Peptidase_C10"/>
    <property type="match status" value="1"/>
</dbReference>
<dbReference type="GO" id="GO:0006508">
    <property type="term" value="P:proteolysis"/>
    <property type="evidence" value="ECO:0007669"/>
    <property type="project" value="UniProtKB-KW"/>
</dbReference>
<dbReference type="Pfam" id="PF01345">
    <property type="entry name" value="DUF11"/>
    <property type="match status" value="1"/>
</dbReference>
<dbReference type="GO" id="GO:0008234">
    <property type="term" value="F:cysteine-type peptidase activity"/>
    <property type="evidence" value="ECO:0007669"/>
    <property type="project" value="UniProtKB-KW"/>
</dbReference>
<comment type="caution">
    <text evidence="10">The sequence shown here is derived from an EMBL/GenBank/DDBJ whole genome shotgun (WGS) entry which is preliminary data.</text>
</comment>
<reference evidence="10" key="1">
    <citation type="submission" date="2019-11" db="EMBL/GenBank/DDBJ databases">
        <title>Microbial mats filling the niche in hypersaline microbial mats.</title>
        <authorList>
            <person name="Wong H.L."/>
            <person name="Macleod F.I."/>
            <person name="White R.A. III"/>
            <person name="Burns B.P."/>
        </authorList>
    </citation>
    <scope>NUCLEOTIDE SEQUENCE</scope>
    <source>
        <strain evidence="10">Bin_327</strain>
    </source>
</reference>
<gene>
    <name evidence="10" type="ORF">GF359_06425</name>
</gene>
<proteinExistence type="inferred from homology"/>
<evidence type="ECO:0000259" key="8">
    <source>
        <dbReference type="Pfam" id="PF13734"/>
    </source>
</evidence>
<feature type="domain" description="DUF11" evidence="7">
    <location>
        <begin position="447"/>
        <end position="536"/>
    </location>
</feature>
<organism evidence="10 11">
    <name type="scientific">candidate division WOR-3 bacterium</name>
    <dbReference type="NCBI Taxonomy" id="2052148"/>
    <lineage>
        <taxon>Bacteria</taxon>
        <taxon>Bacteria division WOR-3</taxon>
    </lineage>
</organism>
<dbReference type="Pfam" id="PF13860">
    <property type="entry name" value="FlgD_ig"/>
    <property type="match status" value="1"/>
</dbReference>
<dbReference type="Gene3D" id="2.60.40.4070">
    <property type="match status" value="1"/>
</dbReference>
<dbReference type="InterPro" id="IPR001434">
    <property type="entry name" value="OmcB-like_DUF11"/>
</dbReference>
<feature type="domain" description="FlgD/Vpr Ig-like" evidence="9">
    <location>
        <begin position="582"/>
        <end position="641"/>
    </location>
</feature>
<name>A0A9D5KAW1_UNCW3</name>
<evidence type="ECO:0000256" key="3">
    <source>
        <dbReference type="ARBA" id="ARBA00022729"/>
    </source>
</evidence>
<evidence type="ECO:0000259" key="9">
    <source>
        <dbReference type="Pfam" id="PF13860"/>
    </source>
</evidence>
<dbReference type="EMBL" id="WJKJ01000214">
    <property type="protein sequence ID" value="MBD3364834.1"/>
    <property type="molecule type" value="Genomic_DNA"/>
</dbReference>
<evidence type="ECO:0000313" key="11">
    <source>
        <dbReference type="Proteomes" id="UP000630660"/>
    </source>
</evidence>
<dbReference type="InterPro" id="IPR038765">
    <property type="entry name" value="Papain-like_cys_pep_sf"/>
</dbReference>
<keyword evidence="4" id="KW-0378">Hydrolase</keyword>
<dbReference type="SUPFAM" id="SSF54001">
    <property type="entry name" value="Cysteine proteinases"/>
    <property type="match status" value="1"/>
</dbReference>
<dbReference type="AlphaFoldDB" id="A0A9D5KAW1"/>
<keyword evidence="3" id="KW-0732">Signal</keyword>
<dbReference type="Proteomes" id="UP000630660">
    <property type="component" value="Unassembled WGS sequence"/>
</dbReference>
<dbReference type="InterPro" id="IPR025896">
    <property type="entry name" value="Spi_Prtas-inh"/>
</dbReference>
<comment type="similarity">
    <text evidence="1">Belongs to the peptidase C10 family.</text>
</comment>
<dbReference type="InterPro" id="IPR025965">
    <property type="entry name" value="FlgD/Vpr_Ig-like"/>
</dbReference>
<dbReference type="InterPro" id="IPR044934">
    <property type="entry name" value="Streptopain_sf"/>
</dbReference>
<dbReference type="Gene3D" id="3.90.70.50">
    <property type="entry name" value="Peptidase C10, streptopain"/>
    <property type="match status" value="2"/>
</dbReference>
<feature type="active site" description="Proton acceptor" evidence="6">
    <location>
        <position position="352"/>
    </location>
</feature>
<keyword evidence="2" id="KW-0645">Protease</keyword>
<keyword evidence="5" id="KW-0788">Thiol protease</keyword>
<feature type="domain" description="Spi protease inhibitor" evidence="8">
    <location>
        <begin position="26"/>
        <end position="120"/>
    </location>
</feature>
<dbReference type="Pfam" id="PF13734">
    <property type="entry name" value="Inhibitor_I69"/>
    <property type="match status" value="1"/>
</dbReference>
<evidence type="ECO:0008006" key="12">
    <source>
        <dbReference type="Google" id="ProtNLM"/>
    </source>
</evidence>
<evidence type="ECO:0000256" key="1">
    <source>
        <dbReference type="ARBA" id="ARBA00009693"/>
    </source>
</evidence>
<feature type="active site" description="Nucleophile" evidence="6">
    <location>
        <position position="199"/>
    </location>
</feature>
<evidence type="ECO:0000256" key="2">
    <source>
        <dbReference type="ARBA" id="ARBA00022670"/>
    </source>
</evidence>
<evidence type="ECO:0000256" key="5">
    <source>
        <dbReference type="ARBA" id="ARBA00022807"/>
    </source>
</evidence>
<evidence type="ECO:0000313" key="10">
    <source>
        <dbReference type="EMBL" id="MBD3364834.1"/>
    </source>
</evidence>
<evidence type="ECO:0000256" key="4">
    <source>
        <dbReference type="ARBA" id="ARBA00022801"/>
    </source>
</evidence>
<sequence length="659" mass="72609">MMRGKRGLFMGAGVVLLLFASIIHAEGVTPAMAKQAADAYIDATRSEWSQLHHLSGESVSIRDVNRLNSADSGELLGYFVRLNPEGFIVLSGDTRLQTVIAYSYRGSIPDERYSEDKFLQMVRADLVLRNRVLRVGNVNQTDWSICLSAGLQFPATQYWPSLGSTGTGGWVETTWEQGAPYNNYCPIDPEASQRCDVGCVATAMAQIINYNSKRRDYFHNVTFDSGDSYESDRTSPSIMIDDDASVYDFPDFETLTGYMVELRTKYINNQFTDNNDYAALCFSCGIPVKMKYTASGSGTLTLWASGALKSKFGYKSRYIGGNNEEFYDVLSQNMKDSLLAILSMYNTSGAGHAVVCDGLQIRDNGDRLYHLNFGWGANSPDYINNAWYYVPDGIPQGFHIIDGAVVDIIPPEASYQPDNAISLNPDSGFIGDDVYNSTAEDQTLTHATDYGNTATYYIKVQNDGNIAGEITVSTKDEVPAGWEVYFYKDENDQDITGSVTSVSGWSAGELEPGEEKLVRMEVTPPSTPTTHKTCPIEIKSVSDSDDDFEDVAAINTSVGISEDSPTIPDRMFITHTSVNPDGKVVVYYGLQSTARCKLTVYDAGGRLVKTLEDGFITEGTHRIVWNCMDKAGRRVSAGTYFLILQTEAETAQAKTIVIR</sequence>